<dbReference type="InterPro" id="IPR016140">
    <property type="entry name" value="Bifunc_inhib/LTP/seed_store"/>
</dbReference>
<evidence type="ECO:0000259" key="3">
    <source>
        <dbReference type="SMART" id="SM00499"/>
    </source>
</evidence>
<dbReference type="CDD" id="cd01958">
    <property type="entry name" value="HPS_like"/>
    <property type="match status" value="1"/>
</dbReference>
<dbReference type="EMBL" id="CAXHTB010000007">
    <property type="protein sequence ID" value="CAL0309144.1"/>
    <property type="molecule type" value="Genomic_DNA"/>
</dbReference>
<gene>
    <name evidence="4" type="ORF">LLUT_LOCUS10204</name>
</gene>
<keyword evidence="2" id="KW-0732">Signal</keyword>
<dbReference type="InterPro" id="IPR036312">
    <property type="entry name" value="Bifun_inhib/LTP/seed_sf"/>
</dbReference>
<protein>
    <recommendedName>
        <fullName evidence="3">Bifunctional inhibitor/plant lipid transfer protein/seed storage helical domain-containing protein</fullName>
    </recommendedName>
</protein>
<dbReference type="InterPro" id="IPR027923">
    <property type="entry name" value="Hydrophob_seed_dom"/>
</dbReference>
<evidence type="ECO:0000256" key="1">
    <source>
        <dbReference type="ARBA" id="ARBA00008965"/>
    </source>
</evidence>
<dbReference type="SMART" id="SM00499">
    <property type="entry name" value="AAI"/>
    <property type="match status" value="1"/>
</dbReference>
<proteinExistence type="inferred from homology"/>
<evidence type="ECO:0000256" key="2">
    <source>
        <dbReference type="SAM" id="SignalP"/>
    </source>
</evidence>
<dbReference type="AlphaFoldDB" id="A0AAV1WIK8"/>
<comment type="similarity">
    <text evidence="1">Belongs to the plant LTP family. PEARLI1 subfamily.</text>
</comment>
<dbReference type="SUPFAM" id="SSF47699">
    <property type="entry name" value="Bifunctional inhibitor/lipid-transfer protein/seed storage 2S albumin"/>
    <property type="match status" value="1"/>
</dbReference>
<name>A0AAV1WIK8_LUPLU</name>
<evidence type="ECO:0000313" key="5">
    <source>
        <dbReference type="Proteomes" id="UP001497480"/>
    </source>
</evidence>
<keyword evidence="5" id="KW-1185">Reference proteome</keyword>
<organism evidence="4 5">
    <name type="scientific">Lupinus luteus</name>
    <name type="common">European yellow lupine</name>
    <dbReference type="NCBI Taxonomy" id="3873"/>
    <lineage>
        <taxon>Eukaryota</taxon>
        <taxon>Viridiplantae</taxon>
        <taxon>Streptophyta</taxon>
        <taxon>Embryophyta</taxon>
        <taxon>Tracheophyta</taxon>
        <taxon>Spermatophyta</taxon>
        <taxon>Magnoliopsida</taxon>
        <taxon>eudicotyledons</taxon>
        <taxon>Gunneridae</taxon>
        <taxon>Pentapetalae</taxon>
        <taxon>rosids</taxon>
        <taxon>fabids</taxon>
        <taxon>Fabales</taxon>
        <taxon>Fabaceae</taxon>
        <taxon>Papilionoideae</taxon>
        <taxon>50 kb inversion clade</taxon>
        <taxon>genistoids sensu lato</taxon>
        <taxon>core genistoids</taxon>
        <taxon>Genisteae</taxon>
        <taxon>Lupinus</taxon>
    </lineage>
</organism>
<reference evidence="4 5" key="1">
    <citation type="submission" date="2024-03" db="EMBL/GenBank/DDBJ databases">
        <authorList>
            <person name="Martinez-Hernandez J."/>
        </authorList>
    </citation>
    <scope>NUCLEOTIDE SEQUENCE [LARGE SCALE GENOMIC DNA]</scope>
</reference>
<comment type="caution">
    <text evidence="4">The sequence shown here is derived from an EMBL/GenBank/DDBJ whole genome shotgun (WGS) entry which is preliminary data.</text>
</comment>
<dbReference type="Proteomes" id="UP001497480">
    <property type="component" value="Unassembled WGS sequence"/>
</dbReference>
<sequence length="119" mass="12674">MASKVYVALILCLNLFSFTMVSSNYVPSTWLHQKSSTCPIDTLKLGVCAEVLNLVNAKLGAPPTLPCCNLIKDIADLEVASCLCTALKANVLGIKLDIPLSLNVILNNCGKNNSGFKCS</sequence>
<dbReference type="Pfam" id="PF14547">
    <property type="entry name" value="Hydrophob_seed"/>
    <property type="match status" value="1"/>
</dbReference>
<dbReference type="Gene3D" id="1.10.110.10">
    <property type="entry name" value="Plant lipid-transfer and hydrophobic proteins"/>
    <property type="match status" value="1"/>
</dbReference>
<feature type="signal peptide" evidence="2">
    <location>
        <begin position="1"/>
        <end position="23"/>
    </location>
</feature>
<accession>A0AAV1WIK8</accession>
<evidence type="ECO:0000313" key="4">
    <source>
        <dbReference type="EMBL" id="CAL0309144.1"/>
    </source>
</evidence>
<feature type="domain" description="Bifunctional inhibitor/plant lipid transfer protein/seed storage helical" evidence="3">
    <location>
        <begin position="38"/>
        <end position="118"/>
    </location>
</feature>
<dbReference type="InterPro" id="IPR051636">
    <property type="entry name" value="Plant_LTP/defense-related"/>
</dbReference>
<dbReference type="PANTHER" id="PTHR31731">
    <property type="match status" value="1"/>
</dbReference>
<feature type="chain" id="PRO_5043415849" description="Bifunctional inhibitor/plant lipid transfer protein/seed storage helical domain-containing protein" evidence="2">
    <location>
        <begin position="24"/>
        <end position="119"/>
    </location>
</feature>